<dbReference type="Proteomes" id="UP000554482">
    <property type="component" value="Unassembled WGS sequence"/>
</dbReference>
<feature type="region of interest" description="Disordered" evidence="1">
    <location>
        <begin position="543"/>
        <end position="565"/>
    </location>
</feature>
<gene>
    <name evidence="2" type="ORF">FRX31_028050</name>
</gene>
<feature type="region of interest" description="Disordered" evidence="1">
    <location>
        <begin position="84"/>
        <end position="145"/>
    </location>
</feature>
<dbReference type="AlphaFoldDB" id="A0A7J6VBU5"/>
<evidence type="ECO:0000256" key="1">
    <source>
        <dbReference type="SAM" id="MobiDB-lite"/>
    </source>
</evidence>
<feature type="compositionally biased region" description="Basic and acidic residues" evidence="1">
    <location>
        <begin position="84"/>
        <end position="93"/>
    </location>
</feature>
<feature type="non-terminal residue" evidence="2">
    <location>
        <position position="1"/>
    </location>
</feature>
<dbReference type="EMBL" id="JABWDY010034839">
    <property type="protein sequence ID" value="KAF5182363.1"/>
    <property type="molecule type" value="Genomic_DNA"/>
</dbReference>
<evidence type="ECO:0000313" key="3">
    <source>
        <dbReference type="Proteomes" id="UP000554482"/>
    </source>
</evidence>
<accession>A0A7J6VBU5</accession>
<reference evidence="2 3" key="1">
    <citation type="submission" date="2020-06" db="EMBL/GenBank/DDBJ databases">
        <title>Transcriptomic and genomic resources for Thalictrum thalictroides and T. hernandezii: Facilitating candidate gene discovery in an emerging model plant lineage.</title>
        <authorList>
            <person name="Arias T."/>
            <person name="Riano-Pachon D.M."/>
            <person name="Di Stilio V.S."/>
        </authorList>
    </citation>
    <scope>NUCLEOTIDE SEQUENCE [LARGE SCALE GENOMIC DNA]</scope>
    <source>
        <strain evidence="3">cv. WT478/WT964</strain>
        <tissue evidence="2">Leaves</tissue>
    </source>
</reference>
<feature type="region of interest" description="Disordered" evidence="1">
    <location>
        <begin position="505"/>
        <end position="527"/>
    </location>
</feature>
<sequence length="565" mass="61599">MTSKDQLQKEYEFLMNSVSESVEDDVFDGVLDGFCYDKDELKRSYKEEASEYGGINSMQVSIEERLTRLKNQMEGYYNEKPEKIDSIHGRGEGSDQILGFQSPYGSERGETLNNQMESVSSRTGSSMNNEDGNHESGSMIHGRGGRSQEEKGILYEEGVHDAAGNHDAVGALHELGNHAAVRMFELGNTDSKPNGKRSLGLTIAESGNPNERKIKDGNPNTNLGLKRGFLSPNRSSTSIAGNRPAIQPGLGEVIGHQITSNGLGIGAHTDCVLEDGMQEGKQLQEHQGFKEHELQPSIHIQGANEGCSTAKKSWGDRVQIEEKEASTMTTEFALETGKTYVYSKIKSSDMGNMAGDIIVTSQGKNVEVSIPVGNGVTIDGRAQFEQLKVNSDMGSFGIHSPKKVSNEGLVNMLQTTLAKTVGQGHSPINNAQQGKIPIQFGSFIGRAAVWLQKKDTHGLQGNEEQQLVHAAPIYPEQLRDNLKTYEDAEGQQKEQNGVISTASEDIHGGHTRQEATQQADEGWETPKKKHLCRAKNLASTSQVLQGGDFSQGIQNKPMESYATSK</sequence>
<comment type="caution">
    <text evidence="2">The sequence shown here is derived from an EMBL/GenBank/DDBJ whole genome shotgun (WGS) entry which is preliminary data.</text>
</comment>
<evidence type="ECO:0000313" key="2">
    <source>
        <dbReference type="EMBL" id="KAF5182363.1"/>
    </source>
</evidence>
<name>A0A7J6VBU5_THATH</name>
<proteinExistence type="predicted"/>
<feature type="compositionally biased region" description="Polar residues" evidence="1">
    <location>
        <begin position="111"/>
        <end position="130"/>
    </location>
</feature>
<protein>
    <submittedName>
        <fullName evidence="2">Uncharacterized protein</fullName>
    </submittedName>
</protein>
<keyword evidence="3" id="KW-1185">Reference proteome</keyword>
<organism evidence="2 3">
    <name type="scientific">Thalictrum thalictroides</name>
    <name type="common">Rue-anemone</name>
    <name type="synonym">Anemone thalictroides</name>
    <dbReference type="NCBI Taxonomy" id="46969"/>
    <lineage>
        <taxon>Eukaryota</taxon>
        <taxon>Viridiplantae</taxon>
        <taxon>Streptophyta</taxon>
        <taxon>Embryophyta</taxon>
        <taxon>Tracheophyta</taxon>
        <taxon>Spermatophyta</taxon>
        <taxon>Magnoliopsida</taxon>
        <taxon>Ranunculales</taxon>
        <taxon>Ranunculaceae</taxon>
        <taxon>Thalictroideae</taxon>
        <taxon>Thalictrum</taxon>
    </lineage>
</organism>